<dbReference type="AlphaFoldDB" id="A0AA38I8G5"/>
<sequence>MCKVWRVRWNHPCYKNGGYKSMGPKMASILPMWRFVENASIHLNEVGFFMEDLLKRCEVNSLLQGPYY</sequence>
<evidence type="ECO:0000313" key="2">
    <source>
        <dbReference type="Proteomes" id="UP001168821"/>
    </source>
</evidence>
<keyword evidence="2" id="KW-1185">Reference proteome</keyword>
<comment type="caution">
    <text evidence="1">The sequence shown here is derived from an EMBL/GenBank/DDBJ whole genome shotgun (WGS) entry which is preliminary data.</text>
</comment>
<evidence type="ECO:0000313" key="1">
    <source>
        <dbReference type="EMBL" id="KAJ3649901.1"/>
    </source>
</evidence>
<organism evidence="1 2">
    <name type="scientific">Zophobas morio</name>
    <dbReference type="NCBI Taxonomy" id="2755281"/>
    <lineage>
        <taxon>Eukaryota</taxon>
        <taxon>Metazoa</taxon>
        <taxon>Ecdysozoa</taxon>
        <taxon>Arthropoda</taxon>
        <taxon>Hexapoda</taxon>
        <taxon>Insecta</taxon>
        <taxon>Pterygota</taxon>
        <taxon>Neoptera</taxon>
        <taxon>Endopterygota</taxon>
        <taxon>Coleoptera</taxon>
        <taxon>Polyphaga</taxon>
        <taxon>Cucujiformia</taxon>
        <taxon>Tenebrionidae</taxon>
        <taxon>Zophobas</taxon>
    </lineage>
</organism>
<proteinExistence type="predicted"/>
<reference evidence="1" key="1">
    <citation type="journal article" date="2023" name="G3 (Bethesda)">
        <title>Whole genome assemblies of Zophobas morio and Tenebrio molitor.</title>
        <authorList>
            <person name="Kaur S."/>
            <person name="Stinson S.A."/>
            <person name="diCenzo G.C."/>
        </authorList>
    </citation>
    <scope>NUCLEOTIDE SEQUENCE</scope>
    <source>
        <strain evidence="1">QUZm001</strain>
    </source>
</reference>
<gene>
    <name evidence="1" type="ORF">Zmor_021618</name>
</gene>
<protein>
    <submittedName>
        <fullName evidence="1">Uncharacterized protein</fullName>
    </submittedName>
</protein>
<dbReference type="Proteomes" id="UP001168821">
    <property type="component" value="Unassembled WGS sequence"/>
</dbReference>
<name>A0AA38I8G5_9CUCU</name>
<dbReference type="EMBL" id="JALNTZ010000006">
    <property type="protein sequence ID" value="KAJ3649901.1"/>
    <property type="molecule type" value="Genomic_DNA"/>
</dbReference>
<accession>A0AA38I8G5</accession>